<reference evidence="3" key="1">
    <citation type="journal article" date="2015" name="MBio">
        <title>Genome-Resolved Metagenomic Analysis Reveals Roles for Candidate Phyla and Other Microbial Community Members in Biogeochemical Transformations in Oil Reservoirs.</title>
        <authorList>
            <person name="Hu P."/>
            <person name="Tom L."/>
            <person name="Singh A."/>
            <person name="Thomas B.C."/>
            <person name="Baker B.J."/>
            <person name="Piceno Y.M."/>
            <person name="Andersen G.L."/>
            <person name="Banfield J.F."/>
        </authorList>
    </citation>
    <scope>NUCLEOTIDE SEQUENCE [LARGE SCALE GENOMIC DNA]</scope>
</reference>
<evidence type="ECO:0000313" key="3">
    <source>
        <dbReference type="Proteomes" id="UP000054323"/>
    </source>
</evidence>
<dbReference type="EMBL" id="LGGD01000033">
    <property type="protein sequence ID" value="KUK63293.1"/>
    <property type="molecule type" value="Genomic_DNA"/>
</dbReference>
<name>A0A101GRH7_9EURY</name>
<protein>
    <submittedName>
        <fullName evidence="2">Uncharacterized protein</fullName>
    </submittedName>
</protein>
<proteinExistence type="predicted"/>
<comment type="caution">
    <text evidence="2">The sequence shown here is derived from an EMBL/GenBank/DDBJ whole genome shotgun (WGS) entry which is preliminary data.</text>
</comment>
<dbReference type="AlphaFoldDB" id="A0A101GRH7"/>
<gene>
    <name evidence="2" type="ORF">XD82_0413</name>
</gene>
<evidence type="ECO:0000256" key="1">
    <source>
        <dbReference type="SAM" id="MobiDB-lite"/>
    </source>
</evidence>
<evidence type="ECO:0000313" key="2">
    <source>
        <dbReference type="EMBL" id="KUK63293.1"/>
    </source>
</evidence>
<sequence>MADGGTVTASTGPEGAGGTRASAGAPTCCPLWVARKSISLFTYWRSIQSG</sequence>
<feature type="region of interest" description="Disordered" evidence="1">
    <location>
        <begin position="1"/>
        <end position="25"/>
    </location>
</feature>
<organism evidence="2 3">
    <name type="scientific">Methanoculleus marisnigri</name>
    <dbReference type="NCBI Taxonomy" id="2198"/>
    <lineage>
        <taxon>Archaea</taxon>
        <taxon>Methanobacteriati</taxon>
        <taxon>Methanobacteriota</taxon>
        <taxon>Stenosarchaea group</taxon>
        <taxon>Methanomicrobia</taxon>
        <taxon>Methanomicrobiales</taxon>
        <taxon>Methanomicrobiaceae</taxon>
        <taxon>Methanoculleus</taxon>
    </lineage>
</organism>
<dbReference type="Proteomes" id="UP000054323">
    <property type="component" value="Unassembled WGS sequence"/>
</dbReference>
<accession>A0A101GRH7</accession>